<evidence type="ECO:0008006" key="4">
    <source>
        <dbReference type="Google" id="ProtNLM"/>
    </source>
</evidence>
<dbReference type="SUPFAM" id="SSF51055">
    <property type="entry name" value="Carbohydrate binding domain"/>
    <property type="match status" value="1"/>
</dbReference>
<sequence length="186" mass="19785">MIDATKLADAVLGTLRGYVDAAYSKLSERLAAIEARDVRDGRDGLPGVPGRDGDNGNDGLHGKDGADGIGFDDLSVEYDGERGITLRFIQGERVKEFPIMLPIPLDRGQHKAGAGYIRGDAVTHGGSLWIAQKATEDRPGTSDAWRLAVKCGRDGKNGKDGERGERGPEGRAGSDLTQLGLDGVKW</sequence>
<feature type="compositionally biased region" description="Basic and acidic residues" evidence="1">
    <location>
        <begin position="151"/>
        <end position="169"/>
    </location>
</feature>
<organism evidence="2 3">
    <name type="scientific">Ochrobactrum chromiisoli</name>
    <dbReference type="NCBI Taxonomy" id="2993941"/>
    <lineage>
        <taxon>Bacteria</taxon>
        <taxon>Pseudomonadati</taxon>
        <taxon>Pseudomonadota</taxon>
        <taxon>Alphaproteobacteria</taxon>
        <taxon>Hyphomicrobiales</taxon>
        <taxon>Brucellaceae</taxon>
        <taxon>Brucella/Ochrobactrum group</taxon>
        <taxon>Ochrobactrum</taxon>
    </lineage>
</organism>
<name>A0ABT3QKN1_9HYPH</name>
<dbReference type="InterPro" id="IPR036573">
    <property type="entry name" value="CBM_sf_5/12"/>
</dbReference>
<feature type="region of interest" description="Disordered" evidence="1">
    <location>
        <begin position="41"/>
        <end position="61"/>
    </location>
</feature>
<dbReference type="RefSeq" id="WP_265983421.1">
    <property type="nucleotide sequence ID" value="NZ_JAPHAV010000001.1"/>
</dbReference>
<feature type="region of interest" description="Disordered" evidence="1">
    <location>
        <begin position="150"/>
        <end position="186"/>
    </location>
</feature>
<gene>
    <name evidence="2" type="ORF">OPR82_05220</name>
</gene>
<evidence type="ECO:0000256" key="1">
    <source>
        <dbReference type="SAM" id="MobiDB-lite"/>
    </source>
</evidence>
<accession>A0ABT3QKN1</accession>
<reference evidence="2 3" key="1">
    <citation type="submission" date="2022-11" db="EMBL/GenBank/DDBJ databases">
        <title>Brucella sp. YY2X, whole genome shotgun sequencing project.</title>
        <authorList>
            <person name="Yang Y."/>
        </authorList>
    </citation>
    <scope>NUCLEOTIDE SEQUENCE [LARGE SCALE GENOMIC DNA]</scope>
    <source>
        <strain evidence="2 3">YY2X</strain>
    </source>
</reference>
<protein>
    <recommendedName>
        <fullName evidence="4">Collagen-like protein</fullName>
    </recommendedName>
</protein>
<dbReference type="EMBL" id="JAPHAV010000001">
    <property type="protein sequence ID" value="MCX2696177.1"/>
    <property type="molecule type" value="Genomic_DNA"/>
</dbReference>
<proteinExistence type="predicted"/>
<dbReference type="Gene3D" id="2.10.10.20">
    <property type="entry name" value="Carbohydrate-binding module superfamily 5/12"/>
    <property type="match status" value="1"/>
</dbReference>
<keyword evidence="3" id="KW-1185">Reference proteome</keyword>
<evidence type="ECO:0000313" key="3">
    <source>
        <dbReference type="Proteomes" id="UP001301216"/>
    </source>
</evidence>
<dbReference type="Proteomes" id="UP001301216">
    <property type="component" value="Unassembled WGS sequence"/>
</dbReference>
<comment type="caution">
    <text evidence="2">The sequence shown here is derived from an EMBL/GenBank/DDBJ whole genome shotgun (WGS) entry which is preliminary data.</text>
</comment>
<evidence type="ECO:0000313" key="2">
    <source>
        <dbReference type="EMBL" id="MCX2696177.1"/>
    </source>
</evidence>